<dbReference type="EMBL" id="QUSY01000082">
    <property type="protein sequence ID" value="RHY33289.1"/>
    <property type="molecule type" value="Genomic_DNA"/>
</dbReference>
<comment type="similarity">
    <text evidence="2">Belongs to the fatty acid desaturase type 1 family. DEGS subfamily.</text>
</comment>
<keyword evidence="7" id="KW-0862">Zinc</keyword>
<keyword evidence="9" id="KW-0560">Oxidoreductase</keyword>
<evidence type="ECO:0000313" key="15">
    <source>
        <dbReference type="EMBL" id="RHY33289.1"/>
    </source>
</evidence>
<dbReference type="Gene3D" id="3.30.530.20">
    <property type="match status" value="1"/>
</dbReference>
<evidence type="ECO:0000256" key="4">
    <source>
        <dbReference type="ARBA" id="ARBA00022692"/>
    </source>
</evidence>
<keyword evidence="11 13" id="KW-0472">Membrane</keyword>
<protein>
    <recommendedName>
        <fullName evidence="3">sphingolipid 4-desaturase</fullName>
        <ecNumber evidence="3">1.14.19.17</ecNumber>
    </recommendedName>
</protein>
<dbReference type="InterPro" id="IPR011388">
    <property type="entry name" value="DES1/DES2"/>
</dbReference>
<sequence>MGGDKHTYGSTISIAGSLEEIAHFCVRLVSSGDSPAHRKIAAELYCLESTARLHAIEMPTALSPFHYTGLRWSHIKSPMRMLLRDRDFCTIEYIDENGKRGFAMCSHSVPHASCPPLTHTNNYVRATVHHSGCVDKSIALQTQVVVIRYVVTETDIPSVLRVTIYFDYGAPGKMAQTKLLQSLTKRRIRRMEEIHTLIGSGSTVNHQSVLQDNDTCAICSRGFKGGMALFQRKVVCRMCEQIVCKRCSSEDKPGGYTRGSERVCHSCLRDVHPAFGGGRFAPYEGSKSAAAAAGNRNHKSDSLCDLSYLNEVMSTATNYSYLSEEANIFPGQNSSLSIFGGGTKMGKGGNAPQSSTHVEPRTDFYWEKTDEPHATRRKLISAKYPQIKSLFGHCPRTKYYVVFAVTVQTIMAYYTKDKSWAVWFAVAYIVGGTLNHMMMMAMHELSHNLGFKKPLYNRILSLIANMPMGVPAAISFKRYHMEHHRYQGEDGVDVDIPTQLEGKIFNNKFTKLIFVCTQAFFYSLRPLFVNPKTPGLWEFINYATCIAYNYAIYYFCGGAGLGYCLASTVLGAGPHPCAGHFISEHYVFVKGAETYSYYGLLNLVTFNVGYHNEHHDFPFVPGSRLPDVKAMAPEFYDTLPQTSSWVGVLIDYILDDSISAYSRVKRKTLTEAEKNKLKSE</sequence>
<dbReference type="InterPro" id="IPR002913">
    <property type="entry name" value="START_lipid-bd_dom"/>
</dbReference>
<evidence type="ECO:0000256" key="8">
    <source>
        <dbReference type="ARBA" id="ARBA00022989"/>
    </source>
</evidence>
<dbReference type="Pfam" id="PF01852">
    <property type="entry name" value="START"/>
    <property type="match status" value="1"/>
</dbReference>
<keyword evidence="6 12" id="KW-0863">Zinc-finger</keyword>
<dbReference type="InterPro" id="IPR005804">
    <property type="entry name" value="FA_desaturase_dom"/>
</dbReference>
<dbReference type="InterPro" id="IPR013866">
    <property type="entry name" value="Sphingolipid_d4-desaturase_N"/>
</dbReference>
<organism evidence="15 16">
    <name type="scientific">Aphanomyces invadans</name>
    <dbReference type="NCBI Taxonomy" id="157072"/>
    <lineage>
        <taxon>Eukaryota</taxon>
        <taxon>Sar</taxon>
        <taxon>Stramenopiles</taxon>
        <taxon>Oomycota</taxon>
        <taxon>Saprolegniomycetes</taxon>
        <taxon>Saprolegniales</taxon>
        <taxon>Verrucalvaceae</taxon>
        <taxon>Aphanomyces</taxon>
    </lineage>
</organism>
<keyword evidence="8 13" id="KW-1133">Transmembrane helix</keyword>
<evidence type="ECO:0000259" key="14">
    <source>
        <dbReference type="PROSITE" id="PS50178"/>
    </source>
</evidence>
<evidence type="ECO:0000256" key="11">
    <source>
        <dbReference type="ARBA" id="ARBA00023136"/>
    </source>
</evidence>
<dbReference type="InterPro" id="IPR000306">
    <property type="entry name" value="Znf_FYVE"/>
</dbReference>
<dbReference type="Pfam" id="PF08557">
    <property type="entry name" value="Lipid_DES"/>
    <property type="match status" value="1"/>
</dbReference>
<dbReference type="PROSITE" id="PS50178">
    <property type="entry name" value="ZF_FYVE"/>
    <property type="match status" value="1"/>
</dbReference>
<dbReference type="Pfam" id="PF01363">
    <property type="entry name" value="FYVE"/>
    <property type="match status" value="1"/>
</dbReference>
<evidence type="ECO:0000256" key="5">
    <source>
        <dbReference type="ARBA" id="ARBA00022723"/>
    </source>
</evidence>
<dbReference type="SUPFAM" id="SSF55961">
    <property type="entry name" value="Bet v1-like"/>
    <property type="match status" value="1"/>
</dbReference>
<evidence type="ECO:0000256" key="2">
    <source>
        <dbReference type="ARBA" id="ARBA00006146"/>
    </source>
</evidence>
<dbReference type="InterPro" id="IPR011011">
    <property type="entry name" value="Znf_FYVE_PHD"/>
</dbReference>
<evidence type="ECO:0000256" key="3">
    <source>
        <dbReference type="ARBA" id="ARBA00012021"/>
    </source>
</evidence>
<dbReference type="SMART" id="SM01269">
    <property type="entry name" value="Lipid_DES"/>
    <property type="match status" value="1"/>
</dbReference>
<dbReference type="PANTHER" id="PTHR12879">
    <property type="entry name" value="SPHINGOLIPID DELTA 4 DESATURASE/C-4 HYDROXYLASE PROTEIN DES2"/>
    <property type="match status" value="1"/>
</dbReference>
<dbReference type="Proteomes" id="UP000285060">
    <property type="component" value="Unassembled WGS sequence"/>
</dbReference>
<feature type="domain" description="FYVE-type" evidence="14">
    <location>
        <begin position="210"/>
        <end position="272"/>
    </location>
</feature>
<dbReference type="GO" id="GO:0008270">
    <property type="term" value="F:zinc ion binding"/>
    <property type="evidence" value="ECO:0007669"/>
    <property type="project" value="UniProtKB-KW"/>
</dbReference>
<feature type="transmembrane region" description="Helical" evidence="13">
    <location>
        <begin position="421"/>
        <end position="443"/>
    </location>
</feature>
<evidence type="ECO:0000256" key="1">
    <source>
        <dbReference type="ARBA" id="ARBA00004141"/>
    </source>
</evidence>
<reference evidence="15 16" key="1">
    <citation type="submission" date="2018-08" db="EMBL/GenBank/DDBJ databases">
        <title>Aphanomyces genome sequencing and annotation.</title>
        <authorList>
            <person name="Minardi D."/>
            <person name="Oidtmann B."/>
            <person name="Van Der Giezen M."/>
            <person name="Studholme D.J."/>
        </authorList>
    </citation>
    <scope>NUCLEOTIDE SEQUENCE [LARGE SCALE GENOMIC DNA]</scope>
    <source>
        <strain evidence="15 16">NJM0002</strain>
    </source>
</reference>
<evidence type="ECO:0000313" key="16">
    <source>
        <dbReference type="Proteomes" id="UP000285060"/>
    </source>
</evidence>
<dbReference type="EC" id="1.14.19.17" evidence="3"/>
<dbReference type="GO" id="GO:0046513">
    <property type="term" value="P:ceramide biosynthetic process"/>
    <property type="evidence" value="ECO:0007669"/>
    <property type="project" value="TreeGrafter"/>
</dbReference>
<dbReference type="Gene3D" id="3.30.40.10">
    <property type="entry name" value="Zinc/RING finger domain, C3HC4 (zinc finger)"/>
    <property type="match status" value="1"/>
</dbReference>
<dbReference type="CDD" id="cd03508">
    <property type="entry name" value="Delta4-sphingolipid-FADS-like"/>
    <property type="match status" value="1"/>
</dbReference>
<evidence type="ECO:0000256" key="9">
    <source>
        <dbReference type="ARBA" id="ARBA00023002"/>
    </source>
</evidence>
<dbReference type="GO" id="GO:0016020">
    <property type="term" value="C:membrane"/>
    <property type="evidence" value="ECO:0007669"/>
    <property type="project" value="UniProtKB-SubCell"/>
</dbReference>
<dbReference type="GO" id="GO:0008289">
    <property type="term" value="F:lipid binding"/>
    <property type="evidence" value="ECO:0007669"/>
    <property type="project" value="InterPro"/>
</dbReference>
<dbReference type="InterPro" id="IPR023393">
    <property type="entry name" value="START-like_dom_sf"/>
</dbReference>
<evidence type="ECO:0000256" key="7">
    <source>
        <dbReference type="ARBA" id="ARBA00022833"/>
    </source>
</evidence>
<comment type="caution">
    <text evidence="15">The sequence shown here is derived from an EMBL/GenBank/DDBJ whole genome shotgun (WGS) entry which is preliminary data.</text>
</comment>
<evidence type="ECO:0000256" key="12">
    <source>
        <dbReference type="PROSITE-ProRule" id="PRU00091"/>
    </source>
</evidence>
<dbReference type="PANTHER" id="PTHR12879:SF8">
    <property type="entry name" value="SPHINGOLIPID DELTA(4)-DESATURASE DES1"/>
    <property type="match status" value="1"/>
</dbReference>
<dbReference type="GO" id="GO:0042284">
    <property type="term" value="F:sphingolipid delta-4 desaturase activity"/>
    <property type="evidence" value="ECO:0007669"/>
    <property type="project" value="UniProtKB-EC"/>
</dbReference>
<keyword evidence="4 13" id="KW-0812">Transmembrane</keyword>
<keyword evidence="10" id="KW-0443">Lipid metabolism</keyword>
<dbReference type="Pfam" id="PF00487">
    <property type="entry name" value="FA_desaturase"/>
    <property type="match status" value="1"/>
</dbReference>
<dbReference type="InterPro" id="IPR017455">
    <property type="entry name" value="Znf_FYVE-rel"/>
</dbReference>
<evidence type="ECO:0000256" key="13">
    <source>
        <dbReference type="SAM" id="Phobius"/>
    </source>
</evidence>
<dbReference type="SMART" id="SM00064">
    <property type="entry name" value="FYVE"/>
    <property type="match status" value="1"/>
</dbReference>
<dbReference type="VEuPathDB" id="FungiDB:H310_05322"/>
<feature type="transmembrane region" description="Helical" evidence="13">
    <location>
        <begin position="455"/>
        <end position="476"/>
    </location>
</feature>
<dbReference type="CDD" id="cd15745">
    <property type="entry name" value="FYVE_RUFY4"/>
    <property type="match status" value="1"/>
</dbReference>
<name>A0A418B526_9STRA</name>
<keyword evidence="16" id="KW-1185">Reference proteome</keyword>
<gene>
    <name evidence="15" type="ORF">DYB32_001756</name>
</gene>
<dbReference type="VEuPathDB" id="FungiDB:H310_05321"/>
<proteinExistence type="inferred from homology"/>
<dbReference type="InterPro" id="IPR013083">
    <property type="entry name" value="Znf_RING/FYVE/PHD"/>
</dbReference>
<dbReference type="AlphaFoldDB" id="A0A418B526"/>
<comment type="subcellular location">
    <subcellularLocation>
        <location evidence="1">Membrane</location>
        <topology evidence="1">Multi-pass membrane protein</topology>
    </subcellularLocation>
</comment>
<evidence type="ECO:0000256" key="10">
    <source>
        <dbReference type="ARBA" id="ARBA00023098"/>
    </source>
</evidence>
<accession>A0A418B526</accession>
<keyword evidence="5" id="KW-0479">Metal-binding</keyword>
<evidence type="ECO:0000256" key="6">
    <source>
        <dbReference type="ARBA" id="ARBA00022771"/>
    </source>
</evidence>
<dbReference type="SUPFAM" id="SSF57903">
    <property type="entry name" value="FYVE/PHD zinc finger"/>
    <property type="match status" value="1"/>
</dbReference>